<evidence type="ECO:0000313" key="3">
    <source>
        <dbReference type="Proteomes" id="UP001296993"/>
    </source>
</evidence>
<dbReference type="RefSeq" id="WP_210000961.1">
    <property type="nucleotide sequence ID" value="NZ_BAAAJY010000001.1"/>
</dbReference>
<dbReference type="EMBL" id="JAGIOF010000001">
    <property type="protein sequence ID" value="MBP2388119.1"/>
    <property type="molecule type" value="Genomic_DNA"/>
</dbReference>
<name>A0ABS4XKA4_9MICC</name>
<evidence type="ECO:0000313" key="2">
    <source>
        <dbReference type="EMBL" id="MBP2388119.1"/>
    </source>
</evidence>
<dbReference type="Proteomes" id="UP001296993">
    <property type="component" value="Unassembled WGS sequence"/>
</dbReference>
<accession>A0ABS4XKA4</accession>
<feature type="chain" id="PRO_5047053668" description="Lipoprotein" evidence="1">
    <location>
        <begin position="17"/>
        <end position="448"/>
    </location>
</feature>
<sequence>MHGTFRTLFTLGAACAAMSLGLTGCTPLTQPSGAGSTPPSSKSAQPVSPEFALVWADGTEVAANERSIDEAREATKDKDFTEVFSTVDMKTAETAFVPLGVEASGTPVGLHGTRLSEEEFEETGNRIDPESMQIGRYVGKSFEPFATSGALKKKYIPHGITSISVTDAGIIWSENFSRDPETGGWRILGVSPGTTDVRVLATQTPLDGQETGWDPQTVSDPILVNERVYWNSFQPHDAEGSAVYKMLSVDFKKPAAMREELGPDGADRQLDGENLYTWGDGLASVAEVQDDSDLGISQTVSAYLPGEERREILHLERLEPLKEEDTDDTSRMALRGSDGQVLSVVHGGDLFLVDPDTRQTELFRGPELSQVVGVTHCGTRISWTYAQESEDMPTERYVFDRDSNELTVVPDAQQTGAGYCTGDYIGWSPVGPEGSGADTWDVITRWAS</sequence>
<protein>
    <recommendedName>
        <fullName evidence="4">Lipoprotein</fullName>
    </recommendedName>
</protein>
<gene>
    <name evidence="2" type="ORF">JOF47_003630</name>
</gene>
<evidence type="ECO:0008006" key="4">
    <source>
        <dbReference type="Google" id="ProtNLM"/>
    </source>
</evidence>
<keyword evidence="1" id="KW-0732">Signal</keyword>
<comment type="caution">
    <text evidence="2">The sequence shown here is derived from an EMBL/GenBank/DDBJ whole genome shotgun (WGS) entry which is preliminary data.</text>
</comment>
<reference evidence="2 3" key="1">
    <citation type="submission" date="2021-03" db="EMBL/GenBank/DDBJ databases">
        <title>Sequencing the genomes of 1000 actinobacteria strains.</title>
        <authorList>
            <person name="Klenk H.-P."/>
        </authorList>
    </citation>
    <scope>NUCLEOTIDE SEQUENCE [LARGE SCALE GENOMIC DNA]</scope>
    <source>
        <strain evidence="2 3">DSM 15797</strain>
    </source>
</reference>
<proteinExistence type="predicted"/>
<keyword evidence="3" id="KW-1185">Reference proteome</keyword>
<evidence type="ECO:0000256" key="1">
    <source>
        <dbReference type="SAM" id="SignalP"/>
    </source>
</evidence>
<feature type="signal peptide" evidence="1">
    <location>
        <begin position="1"/>
        <end position="16"/>
    </location>
</feature>
<dbReference type="PROSITE" id="PS51257">
    <property type="entry name" value="PROKAR_LIPOPROTEIN"/>
    <property type="match status" value="1"/>
</dbReference>
<organism evidence="2 3">
    <name type="scientific">Paeniglutamicibacter kerguelensis</name>
    <dbReference type="NCBI Taxonomy" id="254788"/>
    <lineage>
        <taxon>Bacteria</taxon>
        <taxon>Bacillati</taxon>
        <taxon>Actinomycetota</taxon>
        <taxon>Actinomycetes</taxon>
        <taxon>Micrococcales</taxon>
        <taxon>Micrococcaceae</taxon>
        <taxon>Paeniglutamicibacter</taxon>
    </lineage>
</organism>